<comment type="similarity">
    <text evidence="2">Belongs to the autoinducer-2 exporter (AI-2E) (TC 2.A.86) family.</text>
</comment>
<evidence type="ECO:0000256" key="5">
    <source>
        <dbReference type="ARBA" id="ARBA00023136"/>
    </source>
</evidence>
<comment type="caution">
    <text evidence="8">The sequence shown here is derived from an EMBL/GenBank/DDBJ whole genome shotgun (WGS) entry which is preliminary data.</text>
</comment>
<dbReference type="InterPro" id="IPR002549">
    <property type="entry name" value="AI-2E-like"/>
</dbReference>
<feature type="transmembrane region" description="Helical" evidence="7">
    <location>
        <begin position="726"/>
        <end position="744"/>
    </location>
</feature>
<dbReference type="GO" id="GO:0016020">
    <property type="term" value="C:membrane"/>
    <property type="evidence" value="ECO:0007669"/>
    <property type="project" value="UniProtKB-SubCell"/>
</dbReference>
<dbReference type="PANTHER" id="PTHR21716">
    <property type="entry name" value="TRANSMEMBRANE PROTEIN"/>
    <property type="match status" value="1"/>
</dbReference>
<evidence type="ECO:0000256" key="6">
    <source>
        <dbReference type="SAM" id="MobiDB-lite"/>
    </source>
</evidence>
<sequence length="929" mass="103799">MDHRSPLESIFGIIGGLPQGHDKPVKHALYNAVALLLLVLCCAAAWALFLILEPFVKPLIWALLVGSVLHPLKRSLRDRFQAWFESLEVAHTPIVLGVVLLPINIINDLSDFIGDQIVKRLKFIVAVCVAIPVVLLIYNFTPKLIVCIFYKAYLYSYFVLNFCLDNASWWPVGLVLVGYFSLILVFWKPENNTKFHYTSIAVWLLLSCCLAHQCGGFQMPAFIFLQVVFFGGFISEVYDIHNELNAEGHSITFFESLSIAFHDKSSEADEDSDDNKRPPCDIKQSPELAPSVTSREKLLHHIEGQETSDSSFKSKTSSVKFDEGVGDTPQKSKLKDPYSLELFDEEKSEVLKRTDSELSNTNILITNKGIHLISKDILKTQSKELKRSLSQPQFSSGARLKGRSSLLSLNRQFSAKGSTQSLLDTEKYESTFYLYSVLWACVVMLFWKNIVLLPLLPLPILLYCIKHAGKYFGLWSWLYERQRNAMLAVNDWCNERHDALVPVPIRGLYRVVHKINTFLKTNVKESIDTVASCVVILGLIIFLTCASIFIAVQIYAEAIMLVQMTGNVINQTVVHNPELRQLLPPAWDDTVDSILDNAYQYGREGISKAVKGMMTDVDSAKSEKLEKQILELWDRVYQSWMSTDDANGPKVTSDAVRMSWENFMSDIQRSPEMFNLNGIIDFAKQNVGTLLSLLESIWAIVKGNIGLVLGSFSAFLSVILGGGTAVLNFILNGIVFLTTLFYLLSCSGDLYKPVELLTNFSSSGRRFGHALEGAINGVFNASFKMAAFYGLWTWFIHNLFAAKIVYLPSAFATILGAVPFLGTYWACFPAVLDLWLAQERGIEAILIAVFQFLPTSIVDTTIYKEIKGGHPYLTGLAIAGGIFCLGVEGAIIGPLLLCGLYVAIDLSSSLFKESPSEEPLNLTLQLQER</sequence>
<protein>
    <recommendedName>
        <fullName evidence="10">Transmembrane protein 245</fullName>
    </recommendedName>
</protein>
<evidence type="ECO:0000256" key="7">
    <source>
        <dbReference type="SAM" id="Phobius"/>
    </source>
</evidence>
<gene>
    <name evidence="8" type="ORF">Zmor_020333</name>
</gene>
<proteinExistence type="inferred from homology"/>
<feature type="transmembrane region" description="Helical" evidence="7">
    <location>
        <begin position="844"/>
        <end position="863"/>
    </location>
</feature>
<keyword evidence="3 7" id="KW-0812">Transmembrane</keyword>
<feature type="compositionally biased region" description="Low complexity" evidence="6">
    <location>
        <begin position="307"/>
        <end position="319"/>
    </location>
</feature>
<feature type="transmembrane region" description="Helical" evidence="7">
    <location>
        <begin position="529"/>
        <end position="556"/>
    </location>
</feature>
<reference evidence="8" key="1">
    <citation type="journal article" date="2023" name="G3 (Bethesda)">
        <title>Whole genome assemblies of Zophobas morio and Tenebrio molitor.</title>
        <authorList>
            <person name="Kaur S."/>
            <person name="Stinson S.A."/>
            <person name="diCenzo G.C."/>
        </authorList>
    </citation>
    <scope>NUCLEOTIDE SEQUENCE</scope>
    <source>
        <strain evidence="8">QUZm001</strain>
    </source>
</reference>
<keyword evidence="4 7" id="KW-1133">Transmembrane helix</keyword>
<feature type="compositionally biased region" description="Basic and acidic residues" evidence="6">
    <location>
        <begin position="294"/>
        <end position="304"/>
    </location>
</feature>
<evidence type="ECO:0000256" key="2">
    <source>
        <dbReference type="ARBA" id="ARBA00009773"/>
    </source>
</evidence>
<feature type="transmembrane region" description="Helical" evidence="7">
    <location>
        <begin position="84"/>
        <end position="105"/>
    </location>
</feature>
<evidence type="ECO:0000256" key="3">
    <source>
        <dbReference type="ARBA" id="ARBA00022692"/>
    </source>
</evidence>
<evidence type="ECO:0000256" key="4">
    <source>
        <dbReference type="ARBA" id="ARBA00022989"/>
    </source>
</evidence>
<dbReference type="AlphaFoldDB" id="A0AA38I164"/>
<keyword evidence="9" id="KW-1185">Reference proteome</keyword>
<accession>A0AA38I164</accession>
<feature type="transmembrane region" description="Helical" evidence="7">
    <location>
        <begin position="812"/>
        <end position="832"/>
    </location>
</feature>
<dbReference type="Proteomes" id="UP001168821">
    <property type="component" value="Unassembled WGS sequence"/>
</dbReference>
<evidence type="ECO:0008006" key="10">
    <source>
        <dbReference type="Google" id="ProtNLM"/>
    </source>
</evidence>
<feature type="transmembrane region" description="Helical" evidence="7">
    <location>
        <begin position="194"/>
        <end position="213"/>
    </location>
</feature>
<comment type="subcellular location">
    <subcellularLocation>
        <location evidence="1">Membrane</location>
        <topology evidence="1">Multi-pass membrane protein</topology>
    </subcellularLocation>
</comment>
<evidence type="ECO:0000313" key="9">
    <source>
        <dbReference type="Proteomes" id="UP001168821"/>
    </source>
</evidence>
<dbReference type="PANTHER" id="PTHR21716:SF4">
    <property type="entry name" value="TRANSMEMBRANE PROTEIN 245"/>
    <property type="match status" value="1"/>
</dbReference>
<name>A0AA38I164_9CUCU</name>
<feature type="transmembrane region" description="Helical" evidence="7">
    <location>
        <begin position="28"/>
        <end position="49"/>
    </location>
</feature>
<dbReference type="EMBL" id="JALNTZ010000006">
    <property type="protein sequence ID" value="KAJ3648538.1"/>
    <property type="molecule type" value="Genomic_DNA"/>
</dbReference>
<feature type="transmembrane region" description="Helical" evidence="7">
    <location>
        <begin position="168"/>
        <end position="187"/>
    </location>
</feature>
<keyword evidence="5 7" id="KW-0472">Membrane</keyword>
<feature type="transmembrane region" description="Helical" evidence="7">
    <location>
        <begin position="875"/>
        <end position="904"/>
    </location>
</feature>
<evidence type="ECO:0000256" key="1">
    <source>
        <dbReference type="ARBA" id="ARBA00004141"/>
    </source>
</evidence>
<organism evidence="8 9">
    <name type="scientific">Zophobas morio</name>
    <dbReference type="NCBI Taxonomy" id="2755281"/>
    <lineage>
        <taxon>Eukaryota</taxon>
        <taxon>Metazoa</taxon>
        <taxon>Ecdysozoa</taxon>
        <taxon>Arthropoda</taxon>
        <taxon>Hexapoda</taxon>
        <taxon>Insecta</taxon>
        <taxon>Pterygota</taxon>
        <taxon>Neoptera</taxon>
        <taxon>Endopterygota</taxon>
        <taxon>Coleoptera</taxon>
        <taxon>Polyphaga</taxon>
        <taxon>Cucujiformia</taxon>
        <taxon>Tenebrionidae</taxon>
        <taxon>Zophobas</taxon>
    </lineage>
</organism>
<feature type="region of interest" description="Disordered" evidence="6">
    <location>
        <begin position="266"/>
        <end position="333"/>
    </location>
</feature>
<dbReference type="Pfam" id="PF01594">
    <property type="entry name" value="AI-2E_transport"/>
    <property type="match status" value="1"/>
</dbReference>
<evidence type="ECO:0000313" key="8">
    <source>
        <dbReference type="EMBL" id="KAJ3648538.1"/>
    </source>
</evidence>